<dbReference type="GO" id="GO:0005737">
    <property type="term" value="C:cytoplasm"/>
    <property type="evidence" value="ECO:0007669"/>
    <property type="project" value="TreeGrafter"/>
</dbReference>
<evidence type="ECO:0000256" key="3">
    <source>
        <dbReference type="PIRSR" id="PIRSR016184-1"/>
    </source>
</evidence>
<dbReference type="PANTHER" id="PTHR13774">
    <property type="entry name" value="PHENAZINE BIOSYNTHESIS PROTEIN"/>
    <property type="match status" value="1"/>
</dbReference>
<dbReference type="AlphaFoldDB" id="A0A5D3B164"/>
<evidence type="ECO:0008006" key="6">
    <source>
        <dbReference type="Google" id="ProtNLM"/>
    </source>
</evidence>
<dbReference type="Proteomes" id="UP000322245">
    <property type="component" value="Unassembled WGS sequence"/>
</dbReference>
<evidence type="ECO:0000256" key="2">
    <source>
        <dbReference type="ARBA" id="ARBA00023235"/>
    </source>
</evidence>
<organism evidence="4 5">
    <name type="scientific">Cryptococcus floricola</name>
    <dbReference type="NCBI Taxonomy" id="2591691"/>
    <lineage>
        <taxon>Eukaryota</taxon>
        <taxon>Fungi</taxon>
        <taxon>Dikarya</taxon>
        <taxon>Basidiomycota</taxon>
        <taxon>Agaricomycotina</taxon>
        <taxon>Tremellomycetes</taxon>
        <taxon>Tremellales</taxon>
        <taxon>Cryptococcaceae</taxon>
        <taxon>Cryptococcus</taxon>
    </lineage>
</organism>
<keyword evidence="5" id="KW-1185">Reference proteome</keyword>
<dbReference type="Pfam" id="PF02567">
    <property type="entry name" value="PhzC-PhzF"/>
    <property type="match status" value="1"/>
</dbReference>
<dbReference type="PIRSF" id="PIRSF016184">
    <property type="entry name" value="PhzC_PhzF"/>
    <property type="match status" value="1"/>
</dbReference>
<dbReference type="PANTHER" id="PTHR13774:SF17">
    <property type="entry name" value="PHENAZINE BIOSYNTHESIS-LIKE DOMAIN-CONTAINING PROTEIN"/>
    <property type="match status" value="1"/>
</dbReference>
<dbReference type="Gene3D" id="3.10.310.10">
    <property type="entry name" value="Diaminopimelate Epimerase, Chain A, domain 1"/>
    <property type="match status" value="2"/>
</dbReference>
<dbReference type="SUPFAM" id="SSF54506">
    <property type="entry name" value="Diaminopimelate epimerase-like"/>
    <property type="match status" value="1"/>
</dbReference>
<gene>
    <name evidence="4" type="ORF">B9479_003429</name>
</gene>
<protein>
    <recommendedName>
        <fullName evidence="6">Phenazine biosynthesis protein PhzF family</fullName>
    </recommendedName>
</protein>
<evidence type="ECO:0000313" key="5">
    <source>
        <dbReference type="Proteomes" id="UP000322245"/>
    </source>
</evidence>
<dbReference type="NCBIfam" id="TIGR00654">
    <property type="entry name" value="PhzF_family"/>
    <property type="match status" value="1"/>
</dbReference>
<dbReference type="EMBL" id="NIDF01000032">
    <property type="protein sequence ID" value="TYJ55906.1"/>
    <property type="molecule type" value="Genomic_DNA"/>
</dbReference>
<evidence type="ECO:0000313" key="4">
    <source>
        <dbReference type="EMBL" id="TYJ55906.1"/>
    </source>
</evidence>
<feature type="active site" evidence="3">
    <location>
        <position position="56"/>
    </location>
</feature>
<dbReference type="GO" id="GO:0016853">
    <property type="term" value="F:isomerase activity"/>
    <property type="evidence" value="ECO:0007669"/>
    <property type="project" value="UniProtKB-KW"/>
</dbReference>
<proteinExistence type="inferred from homology"/>
<evidence type="ECO:0000256" key="1">
    <source>
        <dbReference type="ARBA" id="ARBA00008270"/>
    </source>
</evidence>
<keyword evidence="2" id="KW-0413">Isomerase</keyword>
<dbReference type="InterPro" id="IPR003719">
    <property type="entry name" value="Phenazine_PhzF-like"/>
</dbReference>
<name>A0A5D3B164_9TREE</name>
<accession>A0A5D3B164</accession>
<comment type="caution">
    <text evidence="4">The sequence shown here is derived from an EMBL/GenBank/DDBJ whole genome shotgun (WGS) entry which is preliminary data.</text>
</comment>
<reference evidence="4 5" key="1">
    <citation type="submission" date="2017-05" db="EMBL/GenBank/DDBJ databases">
        <title>The Genome Sequence of Tsuchiyaea wingfieldii DSM 27421.</title>
        <authorList>
            <person name="Cuomo C."/>
            <person name="Passer A."/>
            <person name="Billmyre B."/>
            <person name="Heitman J."/>
        </authorList>
    </citation>
    <scope>NUCLEOTIDE SEQUENCE [LARGE SCALE GENOMIC DNA]</scope>
    <source>
        <strain evidence="4 5">DSM 27421</strain>
    </source>
</reference>
<comment type="similarity">
    <text evidence="1">Belongs to the PhzF family.</text>
</comment>
<sequence length="319" mass="34372">MPDPAPLPVYLINAFAPTPAYSGNQAAVVIFPSDTHPKTQDEAFMLSYAKDFGFSETAYLVPMPGNGEGGVGRYGLRWWTPGVEAALCGHATLASSQAVFSTDPDITSIEFLTRYSGVLIAKRIEDSIEITLPTLSKDTYAAFGSESAKDPKKLEEAADVFGLKTENVESVETYSFGVRTSPIVQLSPETDITKIDVVWDKLASFKLAFSSGLIIVTQLATDQPDDRLHINTRVFAPGLAILEDPVCGSAHAYLSGYYLASPRTSELLPQKFLEDPSKVLIEGNQPSPRGGRMTCALGEGHARLIGKCREFGRGTLSGV</sequence>